<dbReference type="InterPro" id="IPR041466">
    <property type="entry name" value="Dynein_AAA5_ext"/>
</dbReference>
<keyword evidence="4" id="KW-1185">Reference proteome</keyword>
<name>A0A4Y2JDB9_ARAVE</name>
<proteinExistence type="predicted"/>
<dbReference type="EMBL" id="BGPR01003368">
    <property type="protein sequence ID" value="GBM87242.1"/>
    <property type="molecule type" value="Genomic_DNA"/>
</dbReference>
<accession>A0A4Y2JDB9</accession>
<dbReference type="InterPro" id="IPR026983">
    <property type="entry name" value="DHC"/>
</dbReference>
<evidence type="ECO:0000259" key="2">
    <source>
        <dbReference type="Pfam" id="PF17852"/>
    </source>
</evidence>
<dbReference type="AlphaFoldDB" id="A0A4Y2JDB9"/>
<reference evidence="3 4" key="1">
    <citation type="journal article" date="2019" name="Sci. Rep.">
        <title>Orb-weaving spider Araneus ventricosus genome elucidates the spidroin gene catalogue.</title>
        <authorList>
            <person name="Kono N."/>
            <person name="Nakamura H."/>
            <person name="Ohtoshi R."/>
            <person name="Moran D.A.P."/>
            <person name="Shinohara A."/>
            <person name="Yoshida Y."/>
            <person name="Fujiwara M."/>
            <person name="Mori M."/>
            <person name="Tomita M."/>
            <person name="Arakawa K."/>
        </authorList>
    </citation>
    <scope>NUCLEOTIDE SEQUENCE [LARGE SCALE GENOMIC DNA]</scope>
</reference>
<feature type="domain" description="Dynein heavy chain AAA 5 extension" evidence="2">
    <location>
        <begin position="26"/>
        <end position="147"/>
    </location>
</feature>
<dbReference type="PANTHER" id="PTHR22878">
    <property type="entry name" value="DYNEIN HEAVY CHAIN 6, AXONEMAL-LIKE-RELATED"/>
    <property type="match status" value="1"/>
</dbReference>
<feature type="region of interest" description="Disordered" evidence="1">
    <location>
        <begin position="546"/>
        <end position="615"/>
    </location>
</feature>
<dbReference type="GO" id="GO:0051959">
    <property type="term" value="F:dynein light intermediate chain binding"/>
    <property type="evidence" value="ECO:0007669"/>
    <property type="project" value="InterPro"/>
</dbReference>
<organism evidence="3 4">
    <name type="scientific">Araneus ventricosus</name>
    <name type="common">Orbweaver spider</name>
    <name type="synonym">Epeira ventricosa</name>
    <dbReference type="NCBI Taxonomy" id="182803"/>
    <lineage>
        <taxon>Eukaryota</taxon>
        <taxon>Metazoa</taxon>
        <taxon>Ecdysozoa</taxon>
        <taxon>Arthropoda</taxon>
        <taxon>Chelicerata</taxon>
        <taxon>Arachnida</taxon>
        <taxon>Araneae</taxon>
        <taxon>Araneomorphae</taxon>
        <taxon>Entelegynae</taxon>
        <taxon>Araneoidea</taxon>
        <taxon>Araneidae</taxon>
        <taxon>Araneus</taxon>
    </lineage>
</organism>
<feature type="compositionally biased region" description="Basic residues" evidence="1">
    <location>
        <begin position="546"/>
        <end position="563"/>
    </location>
</feature>
<dbReference type="GO" id="GO:0007018">
    <property type="term" value="P:microtubule-based movement"/>
    <property type="evidence" value="ECO:0007669"/>
    <property type="project" value="InterPro"/>
</dbReference>
<gene>
    <name evidence="3" type="primary">DNAH12_2</name>
    <name evidence="3" type="ORF">AVEN_31974_1</name>
</gene>
<dbReference type="GO" id="GO:0030286">
    <property type="term" value="C:dynein complex"/>
    <property type="evidence" value="ECO:0007669"/>
    <property type="project" value="InterPro"/>
</dbReference>
<comment type="caution">
    <text evidence="3">The sequence shown here is derived from an EMBL/GenBank/DDBJ whole genome shotgun (WGS) entry which is preliminary data.</text>
</comment>
<evidence type="ECO:0000313" key="4">
    <source>
        <dbReference type="Proteomes" id="UP000499080"/>
    </source>
</evidence>
<dbReference type="GO" id="GO:0045505">
    <property type="term" value="F:dynein intermediate chain binding"/>
    <property type="evidence" value="ECO:0007669"/>
    <property type="project" value="InterPro"/>
</dbReference>
<sequence length="797" mass="89850">MGWCSGISVPVYSLLLANHIWSPLSQELVSTSDSHLVDSFLRLVEIIMNEACADEEALNNADRKVLKCWIIGAFMFATVWSVGATCDEAGREKFSNFLKELTIGECPDHPIPQEVGMKIDCTFPKEGSVYDYKFLIRGKGQWYSWKDSIVPLTATSISIREIIVPTVDTVRYSYLMDLSIRHRRSLHQLREIIYSKDHNKTAQSLPGSKAEDLFSLIEAQFDNLLQLAGIHKDGLDPSQAKLQQLTSQQASIQPEEVNPSLVPPSQNILAEYSQRHTLLLYPAIETSQDLPTLLNETLPASEFKIKGLHSISKNGIAVSFNSEEDKSSFNNIIQHNERIASKILTKQPGVRHPSIIIKNVPTSIQLEEIQSTIQSYTKDSGLLRARFQFPGSKLDTNNWVLESPATVLKELIHIKKIPLRWKMYQISEFFHIKRCNFCQAYGHTTKNCHHNIPSCATCAGYHSTRDCLSDYCFCACVAGRAHRDREDGVRPGEDDEGSRQGGLRAVLHRFLDPDIGRTSPGHHHVEAGEEAEGNLRSSLREAVRHLHRRPQHAGRRSLRRAAAHRAAQAVLRPRHVVREEREVRNPSGGHPVHRGHGASRWGAQQHHAPAPSPLRRDRRQCVQLLHYELHLLFRDEHSLQEQPLPSRSLDHCRGHSVCDGRHLQRSDRQSAANARQIPLHVQPERFRQSHPRMLPHQKGISGKEEDTHQVDDKDDTLAYTPGLQTSGPHQRENVWPSTTNLTSSNIHIRTSVEQGLNLIPYGTSDDTLLQGHRGLITPQHTPELGARTALCRLVGFA</sequence>
<evidence type="ECO:0000313" key="3">
    <source>
        <dbReference type="EMBL" id="GBM87242.1"/>
    </source>
</evidence>
<protein>
    <submittedName>
        <fullName evidence="3">Dynein heavy chain 12, axonemal</fullName>
    </submittedName>
</protein>
<dbReference type="Gene3D" id="1.10.472.130">
    <property type="match status" value="1"/>
</dbReference>
<feature type="region of interest" description="Disordered" evidence="1">
    <location>
        <begin position="515"/>
        <end position="534"/>
    </location>
</feature>
<dbReference type="Proteomes" id="UP000499080">
    <property type="component" value="Unassembled WGS sequence"/>
</dbReference>
<dbReference type="PANTHER" id="PTHR22878:SF70">
    <property type="entry name" value="DYNEIN HEAVY CHAIN 2, AXONEMAL"/>
    <property type="match status" value="1"/>
</dbReference>
<dbReference type="Pfam" id="PF17852">
    <property type="entry name" value="Dynein_AAA_lid"/>
    <property type="match status" value="1"/>
</dbReference>
<evidence type="ECO:0000256" key="1">
    <source>
        <dbReference type="SAM" id="MobiDB-lite"/>
    </source>
</evidence>
<dbReference type="OrthoDB" id="6437361at2759"/>